<keyword evidence="1" id="KW-0812">Transmembrane</keyword>
<gene>
    <name evidence="2" type="ORF">CNR33_00085</name>
</gene>
<dbReference type="EMBL" id="MG018926">
    <property type="protein sequence ID" value="ATW57931.1"/>
    <property type="molecule type" value="Genomic_DNA"/>
</dbReference>
<dbReference type="Proteomes" id="UP000241090">
    <property type="component" value="Segment"/>
</dbReference>
<feature type="transmembrane region" description="Helical" evidence="1">
    <location>
        <begin position="45"/>
        <end position="66"/>
    </location>
</feature>
<evidence type="ECO:0000313" key="3">
    <source>
        <dbReference type="Proteomes" id="UP000241090"/>
    </source>
</evidence>
<keyword evidence="1" id="KW-0472">Membrane</keyword>
<evidence type="ECO:0000256" key="1">
    <source>
        <dbReference type="SAM" id="Phobius"/>
    </source>
</evidence>
<keyword evidence="3" id="KW-1185">Reference proteome</keyword>
<organism evidence="2 3">
    <name type="scientific">Pseudomonas phage tabernarius</name>
    <dbReference type="NCBI Taxonomy" id="2048978"/>
    <lineage>
        <taxon>Viruses</taxon>
        <taxon>Duplodnaviria</taxon>
        <taxon>Heunggongvirae</taxon>
        <taxon>Uroviricota</taxon>
        <taxon>Caudoviricetes</taxon>
        <taxon>Lindbergviridae</taxon>
        <taxon>Tabernariusvirus</taxon>
        <taxon>Tabernariusvirus tabernarius</taxon>
    </lineage>
</organism>
<proteinExistence type="predicted"/>
<protein>
    <submittedName>
        <fullName evidence="2">Uncharacterized protein</fullName>
    </submittedName>
</protein>
<sequence>MTYKIILILSFLAMAKVCSYAENYALSCLAGSAKRIRWIDRGARLAFLLSDLCVVAFALISLHAIAGLSGYEFVLSLVPAN</sequence>
<reference evidence="2 3" key="1">
    <citation type="submission" date="2017-09" db="EMBL/GenBank/DDBJ databases">
        <authorList>
            <person name="Ehlers B."/>
            <person name="Leendertz F.H."/>
        </authorList>
    </citation>
    <scope>NUCLEOTIDE SEQUENCE [LARGE SCALE GENOMIC DNA]</scope>
</reference>
<name>A0A2H4P6Y4_9CAUD</name>
<accession>A0A2H4P6Y4</accession>
<keyword evidence="1" id="KW-1133">Transmembrane helix</keyword>
<evidence type="ECO:0000313" key="2">
    <source>
        <dbReference type="EMBL" id="ATW57931.1"/>
    </source>
</evidence>